<dbReference type="Pfam" id="PF00561">
    <property type="entry name" value="Abhydrolase_1"/>
    <property type="match status" value="1"/>
</dbReference>
<dbReference type="GO" id="GO:0016020">
    <property type="term" value="C:membrane"/>
    <property type="evidence" value="ECO:0007669"/>
    <property type="project" value="TreeGrafter"/>
</dbReference>
<dbReference type="GO" id="GO:0016787">
    <property type="term" value="F:hydrolase activity"/>
    <property type="evidence" value="ECO:0007669"/>
    <property type="project" value="UniProtKB-KW"/>
</dbReference>
<dbReference type="PANTHER" id="PTHR43798">
    <property type="entry name" value="MONOACYLGLYCEROL LIPASE"/>
    <property type="match status" value="1"/>
</dbReference>
<dbReference type="InterPro" id="IPR013595">
    <property type="entry name" value="Pept_S33_TAP-like_C"/>
</dbReference>
<name>A0A5N0ENQ6_9NOCA</name>
<dbReference type="Proteomes" id="UP000323876">
    <property type="component" value="Unassembled WGS sequence"/>
</dbReference>
<evidence type="ECO:0000313" key="3">
    <source>
        <dbReference type="EMBL" id="KAA8889625.1"/>
    </source>
</evidence>
<feature type="domain" description="Peptidase S33 tripeptidyl aminopeptidase-like C-terminal" evidence="2">
    <location>
        <begin position="384"/>
        <end position="467"/>
    </location>
</feature>
<organism evidence="3 4">
    <name type="scientific">Nocardia colli</name>
    <dbReference type="NCBI Taxonomy" id="2545717"/>
    <lineage>
        <taxon>Bacteria</taxon>
        <taxon>Bacillati</taxon>
        <taxon>Actinomycetota</taxon>
        <taxon>Actinomycetes</taxon>
        <taxon>Mycobacteriales</taxon>
        <taxon>Nocardiaceae</taxon>
        <taxon>Nocardia</taxon>
    </lineage>
</organism>
<comment type="caution">
    <text evidence="3">The sequence shown here is derived from an EMBL/GenBank/DDBJ whole genome shotgun (WGS) entry which is preliminary data.</text>
</comment>
<dbReference type="InterPro" id="IPR000073">
    <property type="entry name" value="AB_hydrolase_1"/>
</dbReference>
<feature type="domain" description="AB hydrolase-1" evidence="1">
    <location>
        <begin position="94"/>
        <end position="226"/>
    </location>
</feature>
<gene>
    <name evidence="3" type="ORF">F3087_08440</name>
</gene>
<reference evidence="3 4" key="1">
    <citation type="submission" date="2019-09" db="EMBL/GenBank/DDBJ databases">
        <authorList>
            <person name="Wang X."/>
        </authorList>
    </citation>
    <scope>NUCLEOTIDE SEQUENCE [LARGE SCALE GENOMIC DNA]</scope>
    <source>
        <strain evidence="3 4">CICC 11023</strain>
    </source>
</reference>
<dbReference type="SUPFAM" id="SSF53474">
    <property type="entry name" value="alpha/beta-Hydrolases"/>
    <property type="match status" value="1"/>
</dbReference>
<dbReference type="Pfam" id="PF08386">
    <property type="entry name" value="Abhydrolase_4"/>
    <property type="match status" value="1"/>
</dbReference>
<evidence type="ECO:0000313" key="4">
    <source>
        <dbReference type="Proteomes" id="UP000323876"/>
    </source>
</evidence>
<proteinExistence type="predicted"/>
<dbReference type="OrthoDB" id="9796770at2"/>
<dbReference type="InterPro" id="IPR029058">
    <property type="entry name" value="AB_hydrolase_fold"/>
</dbReference>
<keyword evidence="4" id="KW-1185">Reference proteome</keyword>
<dbReference type="AlphaFoldDB" id="A0A5N0ENQ6"/>
<dbReference type="Gene3D" id="3.40.50.1820">
    <property type="entry name" value="alpha/beta hydrolase"/>
    <property type="match status" value="1"/>
</dbReference>
<keyword evidence="3" id="KW-0378">Hydrolase</keyword>
<accession>A0A5N0ENQ6</accession>
<sequence>MLAGIGLTAALTAGLITACGSGESASPAWCPTVPGHEVSCGVLKRPVVADRPELGELDVSYALVRHSRRDAPVAGTIAPNPGGPGGPIIEQAEPAVTLAESLLDDHDLLLIDPRGTGLSSPLDCGLGAEAVELASRARQRDVVGQCGERLGPRAAGYTSAATADDFDAVRARLGIPKLVLYGLSYGTYLMPIYAQRHPGTVQSIVLSGAYPIDFDPLSRPSAQAVSLTLHRICERSKQCDGDTAVADLAATMDRLRTAPLTFDGLSVTESQLSSLVFESASGGVGADPATLTPLGALPAALHKAVRGDDSALLEFVKATAPSDDGDAPLAIAVVCNDYAKAWSPDMPIAQRDSAYRQALSATAPGDFGAFSAAGFDGGSSDGGDICLQWPSSGSVQPHSNGLPDVPVLVLSGDLDANTPDVNGRLAAAQFRRATFVSVPNTGHVPGPEPTGCVVGIVDRFVRATSTDDLTCLDRIPPIAVTAVTN</sequence>
<evidence type="ECO:0000259" key="1">
    <source>
        <dbReference type="Pfam" id="PF00561"/>
    </source>
</evidence>
<dbReference type="InterPro" id="IPR050266">
    <property type="entry name" value="AB_hydrolase_sf"/>
</dbReference>
<dbReference type="EMBL" id="VXLC01000003">
    <property type="protein sequence ID" value="KAA8889625.1"/>
    <property type="molecule type" value="Genomic_DNA"/>
</dbReference>
<protein>
    <submittedName>
        <fullName evidence="3">Alpha/beta hydrolase</fullName>
    </submittedName>
</protein>
<evidence type="ECO:0000259" key="2">
    <source>
        <dbReference type="Pfam" id="PF08386"/>
    </source>
</evidence>
<dbReference type="PANTHER" id="PTHR43798:SF27">
    <property type="entry name" value="HYDROLASE ALPHA_BETA HYDROLASE FOLD FAMILY"/>
    <property type="match status" value="1"/>
</dbReference>